<keyword evidence="12 17" id="KW-0598">Phosphotransferase system</keyword>
<evidence type="ECO:0000256" key="9">
    <source>
        <dbReference type="ARBA" id="ARBA00022490"/>
    </source>
</evidence>
<evidence type="ECO:0000256" key="15">
    <source>
        <dbReference type="ARBA" id="ARBA00022842"/>
    </source>
</evidence>
<dbReference type="NCBIfam" id="TIGR01417">
    <property type="entry name" value="PTS_I_fam"/>
    <property type="match status" value="1"/>
</dbReference>
<keyword evidence="10 17" id="KW-0762">Sugar transport</keyword>
<evidence type="ECO:0000256" key="8">
    <source>
        <dbReference type="ARBA" id="ARBA00022448"/>
    </source>
</evidence>
<dbReference type="InterPro" id="IPR050499">
    <property type="entry name" value="PEP-utilizing_PTS_enzyme"/>
</dbReference>
<comment type="subcellular location">
    <subcellularLocation>
        <location evidence="4 17">Cytoplasm</location>
    </subcellularLocation>
</comment>
<evidence type="ECO:0000256" key="6">
    <source>
        <dbReference type="ARBA" id="ARBA00012232"/>
    </source>
</evidence>
<evidence type="ECO:0000256" key="5">
    <source>
        <dbReference type="ARBA" id="ARBA00007837"/>
    </source>
</evidence>
<evidence type="ECO:0000313" key="24">
    <source>
        <dbReference type="EMBL" id="QDP80112.1"/>
    </source>
</evidence>
<sequence>MEPRRVWTRSSSCWRPILTREIHGVAAAPGVAVGPVLWLASAPTTSATDAPGADIDAEIARMEAAFDTVAARYAAQAETARGTAADILTMTAALAADPALLDQVRAGIRAGGPTAHAVTEAVDHFAEQLTALGGMMAERAADLRDVGQRVVAELLGVDPPGIPDSAVPFILAARDLAPADTATLDPDTVVGLLTVAGGPTSHTAILAKALGIPAVVACPGAVEIAEGTEVVVDGTAGTVEIAPAPGRRTEVLAARARQQDAPTGPGRTADGYAVPLLANVGSAADARLAVELGAEGVGLFRTEFLFLGRHSAPTIDEQTARYREIFEILGERPVTVRTLDAGSDKPLPFLKLSEEENPALGVRGIRLASVDEGTLDDQLTAIEAARAATGTPVKVMAPMVATVEEARAFAARARELGVTSRGIMVEVPAAALRAERLGAEVDFFSIGTNDLSQYLFGADRMSSALAELHNPWQPALAETIAAVVAGARRHEVAVGVCGEAASHPEFACVLVGLGVETLSMAPRSLAGVRAALAAVTREQCEQAASAVLAAATAEEAARAARSVLRGGDR</sequence>
<dbReference type="EMBL" id="CP041695">
    <property type="protein sequence ID" value="QDP80112.1"/>
    <property type="molecule type" value="Genomic_DNA"/>
</dbReference>
<evidence type="ECO:0000259" key="21">
    <source>
        <dbReference type="Pfam" id="PF00391"/>
    </source>
</evidence>
<keyword evidence="13 17" id="KW-0479">Metal-binding</keyword>
<evidence type="ECO:0000256" key="10">
    <source>
        <dbReference type="ARBA" id="ARBA00022597"/>
    </source>
</evidence>
<feature type="active site" description="Tele-phosphohistidine intermediate" evidence="18">
    <location>
        <position position="202"/>
    </location>
</feature>
<feature type="domain" description="PEP-utilising enzyme C-terminal" evidence="22">
    <location>
        <begin position="256"/>
        <end position="535"/>
    </location>
</feature>
<evidence type="ECO:0000256" key="18">
    <source>
        <dbReference type="PIRSR" id="PIRSR000732-1"/>
    </source>
</evidence>
<dbReference type="Proteomes" id="UP000317039">
    <property type="component" value="Chromosome"/>
</dbReference>
<feature type="binding site" evidence="20">
    <location>
        <position position="426"/>
    </location>
    <ligand>
        <name>Mg(2+)</name>
        <dbReference type="ChEBI" id="CHEBI:18420"/>
    </ligand>
</feature>
<dbReference type="Pfam" id="PF00391">
    <property type="entry name" value="PEP-utilizers"/>
    <property type="match status" value="1"/>
</dbReference>
<keyword evidence="9 17" id="KW-0963">Cytoplasm</keyword>
<evidence type="ECO:0000256" key="12">
    <source>
        <dbReference type="ARBA" id="ARBA00022683"/>
    </source>
</evidence>
<keyword evidence="8 17" id="KW-0813">Transport</keyword>
<protein>
    <recommendedName>
        <fullName evidence="7 17">Phosphoenolpyruvate-protein phosphotransferase</fullName>
        <ecNumber evidence="6 17">2.7.3.9</ecNumber>
    </recommendedName>
    <alternativeName>
        <fullName evidence="16 17">Phosphotransferase system, enzyme I</fullName>
    </alternativeName>
</protein>
<dbReference type="PANTHER" id="PTHR46244">
    <property type="entry name" value="PHOSPHOENOLPYRUVATE-PROTEIN PHOSPHOTRANSFERASE"/>
    <property type="match status" value="1"/>
</dbReference>
<comment type="catalytic activity">
    <reaction evidence="1 17">
        <text>L-histidyl-[protein] + phosphoenolpyruvate = N(pros)-phospho-L-histidyl-[protein] + pyruvate</text>
        <dbReference type="Rhea" id="RHEA:23880"/>
        <dbReference type="Rhea" id="RHEA-COMP:9745"/>
        <dbReference type="Rhea" id="RHEA-COMP:9746"/>
        <dbReference type="ChEBI" id="CHEBI:15361"/>
        <dbReference type="ChEBI" id="CHEBI:29979"/>
        <dbReference type="ChEBI" id="CHEBI:58702"/>
        <dbReference type="ChEBI" id="CHEBI:64837"/>
        <dbReference type="EC" id="2.7.3.9"/>
    </reaction>
</comment>
<dbReference type="InterPro" id="IPR036637">
    <property type="entry name" value="Phosphohistidine_dom_sf"/>
</dbReference>
<evidence type="ECO:0000256" key="2">
    <source>
        <dbReference type="ARBA" id="ARBA00001946"/>
    </source>
</evidence>
<keyword evidence="14 17" id="KW-0418">Kinase</keyword>
<dbReference type="GO" id="GO:0005737">
    <property type="term" value="C:cytoplasm"/>
    <property type="evidence" value="ECO:0007669"/>
    <property type="project" value="UniProtKB-SubCell"/>
</dbReference>
<dbReference type="GO" id="GO:0008965">
    <property type="term" value="F:phosphoenolpyruvate-protein phosphotransferase activity"/>
    <property type="evidence" value="ECO:0007669"/>
    <property type="project" value="UniProtKB-EC"/>
</dbReference>
<name>A0A516NMH5_9NOCA</name>
<dbReference type="InterPro" id="IPR040442">
    <property type="entry name" value="Pyrv_kinase-like_dom_sf"/>
</dbReference>
<dbReference type="SUPFAM" id="SSF51621">
    <property type="entry name" value="Phosphoenolpyruvate/pyruvate domain"/>
    <property type="match status" value="1"/>
</dbReference>
<feature type="binding site" evidence="20">
    <location>
        <position position="450"/>
    </location>
    <ligand>
        <name>Mg(2+)</name>
        <dbReference type="ChEBI" id="CHEBI:18420"/>
    </ligand>
</feature>
<dbReference type="PIRSF" id="PIRSF000732">
    <property type="entry name" value="PTS_enzyme_I"/>
    <property type="match status" value="1"/>
</dbReference>
<dbReference type="InterPro" id="IPR008731">
    <property type="entry name" value="PTS_EIN"/>
</dbReference>
<dbReference type="InterPro" id="IPR023151">
    <property type="entry name" value="PEP_util_CS"/>
</dbReference>
<comment type="similarity">
    <text evidence="5 17">Belongs to the PEP-utilizing enzyme family.</text>
</comment>
<dbReference type="SUPFAM" id="SSF52009">
    <property type="entry name" value="Phosphohistidine domain"/>
    <property type="match status" value="1"/>
</dbReference>
<dbReference type="InterPro" id="IPR000121">
    <property type="entry name" value="PEP_util_C"/>
</dbReference>
<feature type="binding site" evidence="19">
    <location>
        <begin position="449"/>
        <end position="450"/>
    </location>
    <ligand>
        <name>phosphoenolpyruvate</name>
        <dbReference type="ChEBI" id="CHEBI:58702"/>
    </ligand>
</feature>
<gene>
    <name evidence="24" type="primary">ptsP</name>
    <name evidence="24" type="ORF">FOH10_16725</name>
</gene>
<dbReference type="Pfam" id="PF02896">
    <property type="entry name" value="PEP-utilizers_C"/>
    <property type="match status" value="1"/>
</dbReference>
<evidence type="ECO:0000256" key="19">
    <source>
        <dbReference type="PIRSR" id="PIRSR000732-2"/>
    </source>
</evidence>
<evidence type="ECO:0000259" key="23">
    <source>
        <dbReference type="Pfam" id="PF05524"/>
    </source>
</evidence>
<organism evidence="24 25">
    <name type="scientific">Nocardia otitidiscaviarum</name>
    <dbReference type="NCBI Taxonomy" id="1823"/>
    <lineage>
        <taxon>Bacteria</taxon>
        <taxon>Bacillati</taxon>
        <taxon>Actinomycetota</taxon>
        <taxon>Actinomycetes</taxon>
        <taxon>Mycobacteriales</taxon>
        <taxon>Nocardiaceae</taxon>
        <taxon>Nocardia</taxon>
    </lineage>
</organism>
<dbReference type="EC" id="2.7.3.9" evidence="6 17"/>
<evidence type="ECO:0000256" key="16">
    <source>
        <dbReference type="ARBA" id="ARBA00033235"/>
    </source>
</evidence>
<feature type="domain" description="PEP-utilising enzyme mobile" evidence="21">
    <location>
        <begin position="169"/>
        <end position="237"/>
    </location>
</feature>
<dbReference type="InterPro" id="IPR015813">
    <property type="entry name" value="Pyrv/PenolPyrv_kinase-like_dom"/>
</dbReference>
<dbReference type="Pfam" id="PF05524">
    <property type="entry name" value="PEP-utilisers_N"/>
    <property type="match status" value="1"/>
</dbReference>
<dbReference type="Gene3D" id="3.50.30.10">
    <property type="entry name" value="Phosphohistidine domain"/>
    <property type="match status" value="1"/>
</dbReference>
<evidence type="ECO:0000313" key="25">
    <source>
        <dbReference type="Proteomes" id="UP000317039"/>
    </source>
</evidence>
<proteinExistence type="inferred from homology"/>
<reference evidence="24 25" key="1">
    <citation type="submission" date="2019-07" db="EMBL/GenBank/DDBJ databases">
        <title>Complete Genome Sequence and Methylome Analysis of Nocardia otitidis-caviarum NEB252.</title>
        <authorList>
            <person name="Fomenkov A."/>
            <person name="Anton B.P."/>
            <person name="Vincze T."/>
            <person name="Roberts R.J."/>
        </authorList>
    </citation>
    <scope>NUCLEOTIDE SEQUENCE [LARGE SCALE GENOMIC DNA]</scope>
    <source>
        <strain evidence="24 25">NEB252</strain>
    </source>
</reference>
<dbReference type="PROSITE" id="PS00742">
    <property type="entry name" value="PEP_ENZYMES_2"/>
    <property type="match status" value="1"/>
</dbReference>
<dbReference type="InterPro" id="IPR024692">
    <property type="entry name" value="PTS_EI"/>
</dbReference>
<dbReference type="PANTHER" id="PTHR46244:SF3">
    <property type="entry name" value="PHOSPHOENOLPYRUVATE-PROTEIN PHOSPHOTRANSFERASE"/>
    <property type="match status" value="1"/>
</dbReference>
<comment type="function">
    <text evidence="3 17">General (non sugar-specific) component of the phosphoenolpyruvate-dependent sugar phosphotransferase system (sugar PTS). This major carbohydrate active-transport system catalyzes the phosphorylation of incoming sugar substrates concomitantly with their translocation across the cell membrane. Enzyme I transfers the phosphoryl group from phosphoenolpyruvate (PEP) to the phosphoryl carrier protein (HPr).</text>
</comment>
<dbReference type="InterPro" id="IPR006318">
    <property type="entry name" value="PTS_EI-like"/>
</dbReference>
<dbReference type="SUPFAM" id="SSF47831">
    <property type="entry name" value="Enzyme I of the PEP:sugar phosphotransferase system HPr-binding (sub)domain"/>
    <property type="match status" value="1"/>
</dbReference>
<dbReference type="Gene3D" id="3.20.20.60">
    <property type="entry name" value="Phosphoenolpyruvate-binding domains"/>
    <property type="match status" value="1"/>
</dbReference>
<keyword evidence="24" id="KW-0670">Pyruvate</keyword>
<evidence type="ECO:0000256" key="17">
    <source>
        <dbReference type="PIRNR" id="PIRNR000732"/>
    </source>
</evidence>
<dbReference type="PRINTS" id="PR01736">
    <property type="entry name" value="PHPHTRNFRASE"/>
</dbReference>
<dbReference type="GO" id="GO:0016301">
    <property type="term" value="F:kinase activity"/>
    <property type="evidence" value="ECO:0007669"/>
    <property type="project" value="UniProtKB-KW"/>
</dbReference>
<evidence type="ECO:0000256" key="1">
    <source>
        <dbReference type="ARBA" id="ARBA00000683"/>
    </source>
</evidence>
<dbReference type="GO" id="GO:0046872">
    <property type="term" value="F:metal ion binding"/>
    <property type="evidence" value="ECO:0007669"/>
    <property type="project" value="UniProtKB-KW"/>
</dbReference>
<evidence type="ECO:0000256" key="20">
    <source>
        <dbReference type="PIRSR" id="PIRSR000732-3"/>
    </source>
</evidence>
<comment type="cofactor">
    <cofactor evidence="2 17 20">
        <name>Mg(2+)</name>
        <dbReference type="ChEBI" id="CHEBI:18420"/>
    </cofactor>
</comment>
<evidence type="ECO:0000256" key="3">
    <source>
        <dbReference type="ARBA" id="ARBA00002728"/>
    </source>
</evidence>
<evidence type="ECO:0000256" key="14">
    <source>
        <dbReference type="ARBA" id="ARBA00022777"/>
    </source>
</evidence>
<evidence type="ECO:0000256" key="11">
    <source>
        <dbReference type="ARBA" id="ARBA00022679"/>
    </source>
</evidence>
<dbReference type="GO" id="GO:0009401">
    <property type="term" value="P:phosphoenolpyruvate-dependent sugar phosphotransferase system"/>
    <property type="evidence" value="ECO:0007669"/>
    <property type="project" value="UniProtKB-KW"/>
</dbReference>
<dbReference type="InterPro" id="IPR036618">
    <property type="entry name" value="PtsI_HPr-bd_sf"/>
</dbReference>
<feature type="binding site" evidence="19">
    <location>
        <position position="301"/>
    </location>
    <ligand>
        <name>phosphoenolpyruvate</name>
        <dbReference type="ChEBI" id="CHEBI:58702"/>
    </ligand>
</feature>
<evidence type="ECO:0000259" key="22">
    <source>
        <dbReference type="Pfam" id="PF02896"/>
    </source>
</evidence>
<keyword evidence="11 17" id="KW-0808">Transferase</keyword>
<accession>A0A516NMH5</accession>
<feature type="binding site" evidence="19">
    <location>
        <position position="337"/>
    </location>
    <ligand>
        <name>phosphoenolpyruvate</name>
        <dbReference type="ChEBI" id="CHEBI:58702"/>
    </ligand>
</feature>
<dbReference type="AlphaFoldDB" id="A0A516NMH5"/>
<keyword evidence="15 17" id="KW-0460">Magnesium</keyword>
<dbReference type="InterPro" id="IPR008279">
    <property type="entry name" value="PEP-util_enz_mobile_dom"/>
</dbReference>
<feature type="domain" description="Phosphotransferase system enzyme I N-terminal" evidence="23">
    <location>
        <begin position="23"/>
        <end position="139"/>
    </location>
</feature>
<feature type="binding site" evidence="19">
    <location>
        <position position="460"/>
    </location>
    <ligand>
        <name>phosphoenolpyruvate</name>
        <dbReference type="ChEBI" id="CHEBI:58702"/>
    </ligand>
</feature>
<evidence type="ECO:0000256" key="4">
    <source>
        <dbReference type="ARBA" id="ARBA00004496"/>
    </source>
</evidence>
<feature type="active site" description="Proton donor" evidence="18">
    <location>
        <position position="497"/>
    </location>
</feature>
<evidence type="ECO:0000256" key="13">
    <source>
        <dbReference type="ARBA" id="ARBA00022723"/>
    </source>
</evidence>
<dbReference type="KEGG" id="nod:FOH10_16725"/>
<evidence type="ECO:0000256" key="7">
    <source>
        <dbReference type="ARBA" id="ARBA00016544"/>
    </source>
</evidence>
<dbReference type="Gene3D" id="1.10.274.10">
    <property type="entry name" value="PtsI, HPr-binding domain"/>
    <property type="match status" value="1"/>
</dbReference>